<organism evidence="1 2">
    <name type="scientific">Pseudoalteromonas haloplanktis</name>
    <name type="common">Alteromonas haloplanktis</name>
    <dbReference type="NCBI Taxonomy" id="228"/>
    <lineage>
        <taxon>Bacteria</taxon>
        <taxon>Pseudomonadati</taxon>
        <taxon>Pseudomonadota</taxon>
        <taxon>Gammaproteobacteria</taxon>
        <taxon>Alteromonadales</taxon>
        <taxon>Pseudoalteromonadaceae</taxon>
        <taxon>Pseudoalteromonas</taxon>
    </lineage>
</organism>
<protein>
    <submittedName>
        <fullName evidence="1">Ribonucleotide reductase subunit alpha</fullName>
    </submittedName>
</protein>
<name>A0ABU1B6T3_PSEHA</name>
<reference evidence="1 2" key="1">
    <citation type="submission" date="2023-08" db="EMBL/GenBank/DDBJ databases">
        <title>Pseudoalteromonas haloplanktis LL1 genome.</title>
        <authorList>
            <person name="Wu S."/>
        </authorList>
    </citation>
    <scope>NUCLEOTIDE SEQUENCE [LARGE SCALE GENOMIC DNA]</scope>
    <source>
        <strain evidence="1 2">LL1</strain>
    </source>
</reference>
<proteinExistence type="predicted"/>
<sequence>MITQFKDLLSYAKEQPDPQRLLFLFAKTELANPNKSKKNAKGTITPTMCVDKLPSEIANYAALIKEADSISKEWDFVFISSLSGIKGQPPSTEDADPYLNKMTNDVTSGQNIARYVVFDRQDNPIELLPN</sequence>
<evidence type="ECO:0000313" key="2">
    <source>
        <dbReference type="Proteomes" id="UP001226574"/>
    </source>
</evidence>
<dbReference type="RefSeq" id="WP_309038134.1">
    <property type="nucleotide sequence ID" value="NZ_JAVIFY010000001.1"/>
</dbReference>
<accession>A0ABU1B6T3</accession>
<gene>
    <name evidence="1" type="ORF">RC083_00900</name>
</gene>
<evidence type="ECO:0000313" key="1">
    <source>
        <dbReference type="EMBL" id="MDQ9090141.1"/>
    </source>
</evidence>
<dbReference type="EMBL" id="JAVIFY010000001">
    <property type="protein sequence ID" value="MDQ9090141.1"/>
    <property type="molecule type" value="Genomic_DNA"/>
</dbReference>
<comment type="caution">
    <text evidence="1">The sequence shown here is derived from an EMBL/GenBank/DDBJ whole genome shotgun (WGS) entry which is preliminary data.</text>
</comment>
<keyword evidence="2" id="KW-1185">Reference proteome</keyword>
<dbReference type="Proteomes" id="UP001226574">
    <property type="component" value="Unassembled WGS sequence"/>
</dbReference>